<dbReference type="InterPro" id="IPR039446">
    <property type="entry name" value="DauR-like"/>
</dbReference>
<feature type="domain" description="Transcriptional regulator DauR-like HTH" evidence="3">
    <location>
        <begin position="173"/>
        <end position="234"/>
    </location>
</feature>
<dbReference type="Proteomes" id="UP000188145">
    <property type="component" value="Chromosome"/>
</dbReference>
<dbReference type="InterPro" id="IPR039445">
    <property type="entry name" value="DauR-like_HTH"/>
</dbReference>
<dbReference type="AlphaFoldDB" id="A0A1Q2CL17"/>
<sequence>MVKEMQASGAAPSSGLQTRLSPSEPRFETIEDVASVALPIMQAVCEAVGRQCEMVLHDLTSRDLNHSVYAIYNGKLTGRTVGSPSTRLGFAAMRDEQNNHDAFGYSSLTQDGREMRSSSLYFRNEAGSIIAALCINHDLSPLQFAMANLQSVMTQEDPSRPQELLTPDIGSILESMVEEALESVGKPPALLSKSERIRVIALLEQRGAFDIKRSVDVVAARLAVSKVTVYGYLDEVRRT</sequence>
<dbReference type="EMBL" id="CP019606">
    <property type="protein sequence ID" value="AQP46765.1"/>
    <property type="molecule type" value="Genomic_DNA"/>
</dbReference>
<evidence type="ECO:0008006" key="6">
    <source>
        <dbReference type="Google" id="ProtNLM"/>
    </source>
</evidence>
<dbReference type="Pfam" id="PF08348">
    <property type="entry name" value="PAS_6"/>
    <property type="match status" value="1"/>
</dbReference>
<dbReference type="STRING" id="1332264.BW730_03705"/>
<dbReference type="PANTHER" id="PTHR35568">
    <property type="entry name" value="TRANSCRIPTIONAL REGULATOR DAUR"/>
    <property type="match status" value="1"/>
</dbReference>
<dbReference type="Pfam" id="PF13309">
    <property type="entry name" value="HTH_22"/>
    <property type="match status" value="1"/>
</dbReference>
<dbReference type="KEGG" id="tes:BW730_03705"/>
<dbReference type="InterPro" id="IPR013559">
    <property type="entry name" value="YheO"/>
</dbReference>
<accession>A0A1Q2CL17</accession>
<evidence type="ECO:0000313" key="5">
    <source>
        <dbReference type="Proteomes" id="UP000188145"/>
    </source>
</evidence>
<feature type="domain" description="YheO-like" evidence="2">
    <location>
        <begin position="39"/>
        <end position="144"/>
    </location>
</feature>
<feature type="region of interest" description="Disordered" evidence="1">
    <location>
        <begin position="1"/>
        <end position="24"/>
    </location>
</feature>
<reference evidence="5" key="1">
    <citation type="submission" date="2017-02" db="EMBL/GenBank/DDBJ databases">
        <title>Tessaracoccus aquaemaris sp. nov., isolated from the intestine of a Korean rockfish, Sebastes schlegelii, in a marine aquaculture pond.</title>
        <authorList>
            <person name="Tak E.J."/>
            <person name="Bae J.-W."/>
        </authorList>
    </citation>
    <scope>NUCLEOTIDE SEQUENCE [LARGE SCALE GENOMIC DNA]</scope>
    <source>
        <strain evidence="5">NSG39</strain>
    </source>
</reference>
<evidence type="ECO:0000313" key="4">
    <source>
        <dbReference type="EMBL" id="AQP46765.1"/>
    </source>
</evidence>
<name>A0A1Q2CL17_9ACTN</name>
<evidence type="ECO:0000259" key="3">
    <source>
        <dbReference type="Pfam" id="PF13309"/>
    </source>
</evidence>
<evidence type="ECO:0000259" key="2">
    <source>
        <dbReference type="Pfam" id="PF08348"/>
    </source>
</evidence>
<protein>
    <recommendedName>
        <fullName evidence="6">DNA-binding protein</fullName>
    </recommendedName>
</protein>
<evidence type="ECO:0000256" key="1">
    <source>
        <dbReference type="SAM" id="MobiDB-lite"/>
    </source>
</evidence>
<keyword evidence="5" id="KW-1185">Reference proteome</keyword>
<dbReference type="PANTHER" id="PTHR35568:SF1">
    <property type="entry name" value="TRANSCRIPTIONAL REGULATOR DAUR"/>
    <property type="match status" value="1"/>
</dbReference>
<proteinExistence type="predicted"/>
<gene>
    <name evidence="4" type="ORF">BW730_03705</name>
</gene>
<organism evidence="4 5">
    <name type="scientific">Tessaracoccus aquimaris</name>
    <dbReference type="NCBI Taxonomy" id="1332264"/>
    <lineage>
        <taxon>Bacteria</taxon>
        <taxon>Bacillati</taxon>
        <taxon>Actinomycetota</taxon>
        <taxon>Actinomycetes</taxon>
        <taxon>Propionibacteriales</taxon>
        <taxon>Propionibacteriaceae</taxon>
        <taxon>Tessaracoccus</taxon>
    </lineage>
</organism>